<accession>A0A1X1EMI1</accession>
<keyword evidence="1" id="KW-0812">Transmembrane</keyword>
<dbReference type="OrthoDB" id="6537399at2"/>
<dbReference type="AlphaFoldDB" id="A0A1X1EMI1"/>
<evidence type="ECO:0000256" key="1">
    <source>
        <dbReference type="SAM" id="Phobius"/>
    </source>
</evidence>
<keyword evidence="3" id="KW-1185">Reference proteome</keyword>
<keyword evidence="1" id="KW-1133">Transmembrane helix</keyword>
<feature type="transmembrane region" description="Helical" evidence="1">
    <location>
        <begin position="128"/>
        <end position="147"/>
    </location>
</feature>
<sequence>MLTLSPAWHGRLRAADRVRNLLLQTLVIHPALLFFLLFVLAAHNTGSAGLMLLNEAEKLVRDAPAGQVWGCAPQTTREADFPPASLRTLRDGTPVPADLKTAPPPFTCVKAPESREAWINETNGTLLMFYKTGVLFSILASLVMWGIRRLAQGACA</sequence>
<comment type="caution">
    <text evidence="2">The sequence shown here is derived from an EMBL/GenBank/DDBJ whole genome shotgun (WGS) entry which is preliminary data.</text>
</comment>
<dbReference type="EMBL" id="MLJI01000002">
    <property type="protein sequence ID" value="ORM90086.1"/>
    <property type="molecule type" value="Genomic_DNA"/>
</dbReference>
<keyword evidence="1" id="KW-0472">Membrane</keyword>
<gene>
    <name evidence="2" type="ORF">HA50_26305</name>
</gene>
<protein>
    <submittedName>
        <fullName evidence="2">Uncharacterized protein</fullName>
    </submittedName>
</protein>
<name>A0A1X1EMI1_PANCY</name>
<proteinExistence type="predicted"/>
<reference evidence="2 3" key="1">
    <citation type="journal article" date="2017" name="Antonie Van Leeuwenhoek">
        <title>Phylogenomic resolution of the bacterial genus Pantoea and its relationship with Erwinia and Tatumella.</title>
        <authorList>
            <person name="Palmer M."/>
            <person name="Steenkamp E.T."/>
            <person name="Coetzee M.P."/>
            <person name="Chan W.Y."/>
            <person name="van Zyl E."/>
            <person name="De Maayer P."/>
            <person name="Coutinho T.A."/>
            <person name="Blom J."/>
            <person name="Smits T.H."/>
            <person name="Duffy B."/>
            <person name="Venter S.N."/>
        </authorList>
    </citation>
    <scope>NUCLEOTIDE SEQUENCE [LARGE SCALE GENOMIC DNA]</scope>
    <source>
        <strain evidence="2 3">LMG 2657</strain>
    </source>
</reference>
<feature type="transmembrane region" description="Helical" evidence="1">
    <location>
        <begin position="21"/>
        <end position="42"/>
    </location>
</feature>
<evidence type="ECO:0000313" key="3">
    <source>
        <dbReference type="Proteomes" id="UP000193749"/>
    </source>
</evidence>
<evidence type="ECO:0000313" key="2">
    <source>
        <dbReference type="EMBL" id="ORM90086.1"/>
    </source>
</evidence>
<dbReference type="Proteomes" id="UP000193749">
    <property type="component" value="Unassembled WGS sequence"/>
</dbReference>
<dbReference type="STRING" id="55209.HA50_26305"/>
<dbReference type="RefSeq" id="WP_084879809.1">
    <property type="nucleotide sequence ID" value="NZ_JAGGMY010000007.1"/>
</dbReference>
<organism evidence="2 3">
    <name type="scientific">Pantoea cypripedii</name>
    <name type="common">Pectobacterium cypripedii</name>
    <name type="synonym">Erwinia cypripedii</name>
    <dbReference type="NCBI Taxonomy" id="55209"/>
    <lineage>
        <taxon>Bacteria</taxon>
        <taxon>Pseudomonadati</taxon>
        <taxon>Pseudomonadota</taxon>
        <taxon>Gammaproteobacteria</taxon>
        <taxon>Enterobacterales</taxon>
        <taxon>Erwiniaceae</taxon>
        <taxon>Pantoea</taxon>
    </lineage>
</organism>